<protein>
    <recommendedName>
        <fullName evidence="4">Secreted protein</fullName>
    </recommendedName>
</protein>
<feature type="signal peptide" evidence="1">
    <location>
        <begin position="1"/>
        <end position="27"/>
    </location>
</feature>
<gene>
    <name evidence="2" type="ORF">JOF57_001684</name>
</gene>
<proteinExistence type="predicted"/>
<keyword evidence="3" id="KW-1185">Reference proteome</keyword>
<accession>A0ABS4ZQM0</accession>
<evidence type="ECO:0000256" key="1">
    <source>
        <dbReference type="SAM" id="SignalP"/>
    </source>
</evidence>
<organism evidence="2 3">
    <name type="scientific">Mycolicibacterium lutetiense</name>
    <dbReference type="NCBI Taxonomy" id="1641992"/>
    <lineage>
        <taxon>Bacteria</taxon>
        <taxon>Bacillati</taxon>
        <taxon>Actinomycetota</taxon>
        <taxon>Actinomycetes</taxon>
        <taxon>Mycobacteriales</taxon>
        <taxon>Mycobacteriaceae</taxon>
        <taxon>Mycolicibacterium</taxon>
    </lineage>
</organism>
<comment type="caution">
    <text evidence="2">The sequence shown here is derived from an EMBL/GenBank/DDBJ whole genome shotgun (WGS) entry which is preliminary data.</text>
</comment>
<dbReference type="RefSeq" id="WP_075909300.1">
    <property type="nucleotide sequence ID" value="NZ_JAGIOP010000001.1"/>
</dbReference>
<feature type="chain" id="PRO_5047408534" description="Secreted protein" evidence="1">
    <location>
        <begin position="28"/>
        <end position="232"/>
    </location>
</feature>
<evidence type="ECO:0000313" key="2">
    <source>
        <dbReference type="EMBL" id="MBP2451799.1"/>
    </source>
</evidence>
<keyword evidence="1" id="KW-0732">Signal</keyword>
<sequence>MKLTRTFASAAALVGAAAVFTASAAQADPADSDSPVSGGVITAQEPFSVISVADLPLPAAGWQPVLGHDRTSGVLPGLASCSVDGIPAETDLDHRAAATSPVFVAELRPSNPAGTEGWAGTVSGAGYSGINASSYALASYRRYLDTCRTAPDQTTGYHNAAVGTSVLDPTQAHALLETTDRWVEVFAVATNDGLLEATFTRPKDGPVSFGYNPATVFGALKMADLGALARRG</sequence>
<evidence type="ECO:0008006" key="4">
    <source>
        <dbReference type="Google" id="ProtNLM"/>
    </source>
</evidence>
<name>A0ABS4ZQM0_9MYCO</name>
<dbReference type="EMBL" id="JAGIOP010000001">
    <property type="protein sequence ID" value="MBP2451799.1"/>
    <property type="molecule type" value="Genomic_DNA"/>
</dbReference>
<evidence type="ECO:0000313" key="3">
    <source>
        <dbReference type="Proteomes" id="UP000694460"/>
    </source>
</evidence>
<dbReference type="Proteomes" id="UP000694460">
    <property type="component" value="Unassembled WGS sequence"/>
</dbReference>
<reference evidence="2 3" key="1">
    <citation type="submission" date="2021-03" db="EMBL/GenBank/DDBJ databases">
        <title>Sequencing the genomes of 1000 actinobacteria strains.</title>
        <authorList>
            <person name="Klenk H.-P."/>
        </authorList>
    </citation>
    <scope>NUCLEOTIDE SEQUENCE [LARGE SCALE GENOMIC DNA]</scope>
    <source>
        <strain evidence="2 3">DSM 46713</strain>
    </source>
</reference>